<dbReference type="InterPro" id="IPR016024">
    <property type="entry name" value="ARM-type_fold"/>
</dbReference>
<dbReference type="PANTHER" id="PTHR42693">
    <property type="entry name" value="ARYLSULFATASE FAMILY MEMBER"/>
    <property type="match status" value="1"/>
</dbReference>
<dbReference type="InterPro" id="IPR050738">
    <property type="entry name" value="Sulfatase"/>
</dbReference>
<evidence type="ECO:0000313" key="6">
    <source>
        <dbReference type="Proteomes" id="UP001337305"/>
    </source>
</evidence>
<feature type="domain" description="Sulfatase N-terminal" evidence="4">
    <location>
        <begin position="37"/>
        <end position="307"/>
    </location>
</feature>
<dbReference type="InterPro" id="IPR017850">
    <property type="entry name" value="Alkaline_phosphatase_core_sf"/>
</dbReference>
<comment type="caution">
    <text evidence="5">The sequence shown here is derived from an EMBL/GenBank/DDBJ whole genome shotgun (WGS) entry which is preliminary data.</text>
</comment>
<name>A0ABU7XXL3_9FLAO</name>
<evidence type="ECO:0000313" key="5">
    <source>
        <dbReference type="EMBL" id="MEF3835224.1"/>
    </source>
</evidence>
<dbReference type="InterPro" id="IPR000917">
    <property type="entry name" value="Sulfatase_N"/>
</dbReference>
<comment type="similarity">
    <text evidence="1">Belongs to the sulfatase family.</text>
</comment>
<dbReference type="Pfam" id="PF00884">
    <property type="entry name" value="Sulfatase"/>
    <property type="match status" value="1"/>
</dbReference>
<evidence type="ECO:0000256" key="2">
    <source>
        <dbReference type="ARBA" id="ARBA00022801"/>
    </source>
</evidence>
<dbReference type="RefSeq" id="WP_303307517.1">
    <property type="nucleotide sequence ID" value="NZ_JAODOP010000004.1"/>
</dbReference>
<dbReference type="Gene3D" id="1.25.10.10">
    <property type="entry name" value="Leucine-rich Repeat Variant"/>
    <property type="match status" value="1"/>
</dbReference>
<keyword evidence="2" id="KW-0378">Hydrolase</keyword>
<keyword evidence="6" id="KW-1185">Reference proteome</keyword>
<dbReference type="EMBL" id="JAODOP010000004">
    <property type="protein sequence ID" value="MEF3835224.1"/>
    <property type="molecule type" value="Genomic_DNA"/>
</dbReference>
<accession>A0ABU7XXL3</accession>
<evidence type="ECO:0000256" key="1">
    <source>
        <dbReference type="ARBA" id="ARBA00008779"/>
    </source>
</evidence>
<reference evidence="5 6" key="1">
    <citation type="submission" date="2022-09" db="EMBL/GenBank/DDBJ databases">
        <title>Genome sequencing of Flavivirga sp. MEBiC05379.</title>
        <authorList>
            <person name="Oh H.-M."/>
            <person name="Kwon K.K."/>
            <person name="Park M.J."/>
            <person name="Yang S.-H."/>
        </authorList>
    </citation>
    <scope>NUCLEOTIDE SEQUENCE [LARGE SCALE GENOMIC DNA]</scope>
    <source>
        <strain evidence="5 6">MEBiC05379</strain>
    </source>
</reference>
<dbReference type="CDD" id="cd16027">
    <property type="entry name" value="SGSH"/>
    <property type="match status" value="1"/>
</dbReference>
<feature type="signal peptide" evidence="3">
    <location>
        <begin position="1"/>
        <end position="25"/>
    </location>
</feature>
<dbReference type="SUPFAM" id="SSF53649">
    <property type="entry name" value="Alkaline phosphatase-like"/>
    <property type="match status" value="1"/>
</dbReference>
<dbReference type="InterPro" id="IPR011989">
    <property type="entry name" value="ARM-like"/>
</dbReference>
<proteinExistence type="inferred from homology"/>
<protein>
    <submittedName>
        <fullName evidence="5">Sulfatase-like hydrolase/transferase</fullName>
    </submittedName>
</protein>
<dbReference type="PANTHER" id="PTHR42693:SF53">
    <property type="entry name" value="ENDO-4-O-SULFATASE"/>
    <property type="match status" value="1"/>
</dbReference>
<evidence type="ECO:0000259" key="4">
    <source>
        <dbReference type="Pfam" id="PF00884"/>
    </source>
</evidence>
<gene>
    <name evidence="5" type="ORF">N1F79_19025</name>
</gene>
<evidence type="ECO:0000256" key="3">
    <source>
        <dbReference type="SAM" id="SignalP"/>
    </source>
</evidence>
<dbReference type="Pfam" id="PF13646">
    <property type="entry name" value="HEAT_2"/>
    <property type="match status" value="1"/>
</dbReference>
<sequence>MKRIFFGFNASMVATLLLLTINSCKQEKSENKAEDRPNILWIVSEDNSPYLGCYGDANATTPNLDKLASEGILYTNAFANAPVCAAARSTIISGMYPTTMGTQNMRSKYNIPEFIKFFPEYLKKEGYYTTNNSKTDYNTSIPKGVWDESSTKAHYKNRKEEQPFFAIFNIGVSHESSLHKTKHDSLLRHDPAKVKLPPYHPDTPEIRHDWAQFYDKIEDMDSQVADVLKELDDAGLAENTIVAYYSDHGGILARSKRFVYETGTHVPMIWRFPEKYKHLAPAKPNTQLDRLVSFVDLAPSILSLTDVKVPDYMQGQAFLGNQQAKPREYVHLFSDRMDERFDKVRAVRNKQYRYIKNYMPHRMYGDFLEYQWRAPSSKSWEEVYKLGKCNETQSIFWNKKPTEELYDTTKDPWEVNNLVNNPEYKDVLDKMREETNDWMYSIKDSGFIPEGQLWSINDHQLIYDYVHSDAYDYKKIKQAADVAALQDKNKLKELISFTHDENPVIRYWGTLGCLILGKDAVTGKKDLMKLLKDTSPDVRITAAEALYGLGESSSVLPVLIEALQSKNKRVSLHVMNSLRTMDPDIIKASIPTIKEVIKNMETKTNLSKAGRYLIKMQH</sequence>
<keyword evidence="3" id="KW-0732">Signal</keyword>
<dbReference type="SUPFAM" id="SSF48371">
    <property type="entry name" value="ARM repeat"/>
    <property type="match status" value="1"/>
</dbReference>
<dbReference type="Proteomes" id="UP001337305">
    <property type="component" value="Unassembled WGS sequence"/>
</dbReference>
<organism evidence="5 6">
    <name type="scientific">Flavivirga spongiicola</name>
    <dbReference type="NCBI Taxonomy" id="421621"/>
    <lineage>
        <taxon>Bacteria</taxon>
        <taxon>Pseudomonadati</taxon>
        <taxon>Bacteroidota</taxon>
        <taxon>Flavobacteriia</taxon>
        <taxon>Flavobacteriales</taxon>
        <taxon>Flavobacteriaceae</taxon>
        <taxon>Flavivirga</taxon>
    </lineage>
</organism>
<dbReference type="Gene3D" id="3.40.720.10">
    <property type="entry name" value="Alkaline Phosphatase, subunit A"/>
    <property type="match status" value="1"/>
</dbReference>
<feature type="chain" id="PRO_5045293924" evidence="3">
    <location>
        <begin position="26"/>
        <end position="618"/>
    </location>
</feature>